<gene>
    <name evidence="3" type="ORF">Arub01_37440</name>
</gene>
<accession>A0A9W6PW37</accession>
<sequence length="320" mass="33689">MYRVIGGSRAPTRAALGAAGAVVTGVCLAAGPPAHAAARTAPPRPAVTAGGVGAKGKVEVVYARPKLAPSGTKVTWQWRLRNRTGRKAYAVVLTHRVKPPLPIRSPQKACRVVEEGLVRCTYASLRAGQTRKGTLVATLPDSLEGGVSLRGHVDWRRSKPRKKAKRPTGRPVSQGGTPTTSPSQTPTQGSGPSQEPSQGPVPAQEPSQNLPSDSSQPQTLPASAPRTGQARPRAKKSSPHGKKTPRSKTPKGKTPRTKKPRGKKPRGKASAKGAAVSRGAAVPRQHSRPRAQGSTEPRLALSSLHYKTMPYDVVSRAQDT</sequence>
<evidence type="ECO:0008006" key="5">
    <source>
        <dbReference type="Google" id="ProtNLM"/>
    </source>
</evidence>
<evidence type="ECO:0000256" key="2">
    <source>
        <dbReference type="SAM" id="SignalP"/>
    </source>
</evidence>
<organism evidence="3 4">
    <name type="scientific">Actinomadura rubrobrunea</name>
    <dbReference type="NCBI Taxonomy" id="115335"/>
    <lineage>
        <taxon>Bacteria</taxon>
        <taxon>Bacillati</taxon>
        <taxon>Actinomycetota</taxon>
        <taxon>Actinomycetes</taxon>
        <taxon>Streptosporangiales</taxon>
        <taxon>Thermomonosporaceae</taxon>
        <taxon>Actinomadura</taxon>
    </lineage>
</organism>
<feature type="compositionally biased region" description="Low complexity" evidence="1">
    <location>
        <begin position="173"/>
        <end position="194"/>
    </location>
</feature>
<feature type="compositionally biased region" description="Basic residues" evidence="1">
    <location>
        <begin position="232"/>
        <end position="269"/>
    </location>
</feature>
<evidence type="ECO:0000313" key="3">
    <source>
        <dbReference type="EMBL" id="GLW65500.1"/>
    </source>
</evidence>
<name>A0A9W6PW37_9ACTN</name>
<feature type="chain" id="PRO_5040858160" description="DUF11 domain-containing protein" evidence="2">
    <location>
        <begin position="30"/>
        <end position="320"/>
    </location>
</feature>
<feature type="signal peptide" evidence="2">
    <location>
        <begin position="1"/>
        <end position="29"/>
    </location>
</feature>
<feature type="compositionally biased region" description="Basic residues" evidence="1">
    <location>
        <begin position="158"/>
        <end position="168"/>
    </location>
</feature>
<dbReference type="EMBL" id="BSRZ01000009">
    <property type="protein sequence ID" value="GLW65500.1"/>
    <property type="molecule type" value="Genomic_DNA"/>
</dbReference>
<keyword evidence="2" id="KW-0732">Signal</keyword>
<dbReference type="Proteomes" id="UP001165124">
    <property type="component" value="Unassembled WGS sequence"/>
</dbReference>
<proteinExistence type="predicted"/>
<comment type="caution">
    <text evidence="3">The sequence shown here is derived from an EMBL/GenBank/DDBJ whole genome shotgun (WGS) entry which is preliminary data.</text>
</comment>
<protein>
    <recommendedName>
        <fullName evidence="5">DUF11 domain-containing protein</fullName>
    </recommendedName>
</protein>
<feature type="compositionally biased region" description="Polar residues" evidence="1">
    <location>
        <begin position="205"/>
        <end position="221"/>
    </location>
</feature>
<reference evidence="3" key="1">
    <citation type="submission" date="2023-02" db="EMBL/GenBank/DDBJ databases">
        <title>Actinomadura rubrobrunea NBRC 14622.</title>
        <authorList>
            <person name="Ichikawa N."/>
            <person name="Sato H."/>
            <person name="Tonouchi N."/>
        </authorList>
    </citation>
    <scope>NUCLEOTIDE SEQUENCE</scope>
    <source>
        <strain evidence="3">NBRC 14622</strain>
    </source>
</reference>
<keyword evidence="4" id="KW-1185">Reference proteome</keyword>
<dbReference type="RefSeq" id="WP_067909967.1">
    <property type="nucleotide sequence ID" value="NZ_BSRZ01000009.1"/>
</dbReference>
<evidence type="ECO:0000313" key="4">
    <source>
        <dbReference type="Proteomes" id="UP001165124"/>
    </source>
</evidence>
<dbReference type="AlphaFoldDB" id="A0A9W6PW37"/>
<feature type="region of interest" description="Disordered" evidence="1">
    <location>
        <begin position="144"/>
        <end position="320"/>
    </location>
</feature>
<evidence type="ECO:0000256" key="1">
    <source>
        <dbReference type="SAM" id="MobiDB-lite"/>
    </source>
</evidence>